<evidence type="ECO:0008006" key="4">
    <source>
        <dbReference type="Google" id="ProtNLM"/>
    </source>
</evidence>
<sequence length="55" mass="6067">MKTTALLLGIISLFAISSCKCDFDEDEPKNKYDGNNSGTHKNNSSTSENDTLRIK</sequence>
<evidence type="ECO:0000313" key="2">
    <source>
        <dbReference type="EMBL" id="MEC3876338.1"/>
    </source>
</evidence>
<comment type="caution">
    <text evidence="2">The sequence shown here is derived from an EMBL/GenBank/DDBJ whole genome shotgun (WGS) entry which is preliminary data.</text>
</comment>
<dbReference type="EMBL" id="JAYLAA010000039">
    <property type="protein sequence ID" value="MEC3876338.1"/>
    <property type="molecule type" value="Genomic_DNA"/>
</dbReference>
<feature type="region of interest" description="Disordered" evidence="1">
    <location>
        <begin position="30"/>
        <end position="55"/>
    </location>
</feature>
<dbReference type="Proteomes" id="UP001348397">
    <property type="component" value="Unassembled WGS sequence"/>
</dbReference>
<organism evidence="2 3">
    <name type="scientific">Chryseobacterium salviniae</name>
    <dbReference type="NCBI Taxonomy" id="3101750"/>
    <lineage>
        <taxon>Bacteria</taxon>
        <taxon>Pseudomonadati</taxon>
        <taxon>Bacteroidota</taxon>
        <taxon>Flavobacteriia</taxon>
        <taxon>Flavobacteriales</taxon>
        <taxon>Weeksellaceae</taxon>
        <taxon>Chryseobacterium group</taxon>
        <taxon>Chryseobacterium</taxon>
    </lineage>
</organism>
<protein>
    <recommendedName>
        <fullName evidence="4">Lipoprotein</fullName>
    </recommendedName>
</protein>
<dbReference type="PROSITE" id="PS51257">
    <property type="entry name" value="PROKAR_LIPOPROTEIN"/>
    <property type="match status" value="1"/>
</dbReference>
<name>A0ABU6HVC0_9FLAO</name>
<gene>
    <name evidence="2" type="ORF">SOP96_11495</name>
</gene>
<evidence type="ECO:0000256" key="1">
    <source>
        <dbReference type="SAM" id="MobiDB-lite"/>
    </source>
</evidence>
<proteinExistence type="predicted"/>
<evidence type="ECO:0000313" key="3">
    <source>
        <dbReference type="Proteomes" id="UP001348397"/>
    </source>
</evidence>
<keyword evidence="3" id="KW-1185">Reference proteome</keyword>
<dbReference type="RefSeq" id="WP_326321077.1">
    <property type="nucleotide sequence ID" value="NZ_JAYLAA010000039.1"/>
</dbReference>
<accession>A0ABU6HVC0</accession>
<reference evidence="2 3" key="1">
    <citation type="submission" date="2024-01" db="EMBL/GenBank/DDBJ databases">
        <title>Chryseobacterium sp. T9W2-O.</title>
        <authorList>
            <person name="Maltman C."/>
        </authorList>
    </citation>
    <scope>NUCLEOTIDE SEQUENCE [LARGE SCALE GENOMIC DNA]</scope>
    <source>
        <strain evidence="2 3">T9W2-O</strain>
    </source>
</reference>
<feature type="compositionally biased region" description="Polar residues" evidence="1">
    <location>
        <begin position="33"/>
        <end position="49"/>
    </location>
</feature>